<organism evidence="4 5">
    <name type="scientific">Photinus pyralis</name>
    <name type="common">Common eastern firefly</name>
    <name type="synonym">Lampyris pyralis</name>
    <dbReference type="NCBI Taxonomy" id="7054"/>
    <lineage>
        <taxon>Eukaryota</taxon>
        <taxon>Metazoa</taxon>
        <taxon>Ecdysozoa</taxon>
        <taxon>Arthropoda</taxon>
        <taxon>Hexapoda</taxon>
        <taxon>Insecta</taxon>
        <taxon>Pterygota</taxon>
        <taxon>Neoptera</taxon>
        <taxon>Endopterygota</taxon>
        <taxon>Coleoptera</taxon>
        <taxon>Polyphaga</taxon>
        <taxon>Elateriformia</taxon>
        <taxon>Elateroidea</taxon>
        <taxon>Lampyridae</taxon>
        <taxon>Lampyrinae</taxon>
        <taxon>Photinus</taxon>
    </lineage>
</organism>
<protein>
    <recommendedName>
        <fullName evidence="3">WAP domain-containing protein</fullName>
    </recommendedName>
</protein>
<feature type="region of interest" description="Disordered" evidence="1">
    <location>
        <begin position="111"/>
        <end position="158"/>
    </location>
</feature>
<feature type="region of interest" description="Disordered" evidence="1">
    <location>
        <begin position="570"/>
        <end position="675"/>
    </location>
</feature>
<feature type="compositionally biased region" description="Polar residues" evidence="1">
    <location>
        <begin position="111"/>
        <end position="125"/>
    </location>
</feature>
<feature type="compositionally biased region" description="Polar residues" evidence="1">
    <location>
        <begin position="397"/>
        <end position="416"/>
    </location>
</feature>
<feature type="compositionally biased region" description="Polar residues" evidence="1">
    <location>
        <begin position="149"/>
        <end position="158"/>
    </location>
</feature>
<dbReference type="OrthoDB" id="6760800at2759"/>
<feature type="domain" description="WAP" evidence="3">
    <location>
        <begin position="30"/>
        <end position="75"/>
    </location>
</feature>
<feature type="signal peptide" evidence="2">
    <location>
        <begin position="1"/>
        <end position="17"/>
    </location>
</feature>
<evidence type="ECO:0000256" key="1">
    <source>
        <dbReference type="SAM" id="MobiDB-lite"/>
    </source>
</evidence>
<dbReference type="Proteomes" id="UP000327044">
    <property type="component" value="Unassembled WGS sequence"/>
</dbReference>
<dbReference type="EMBL" id="VVIM01000009">
    <property type="protein sequence ID" value="KAB0793126.1"/>
    <property type="molecule type" value="Genomic_DNA"/>
</dbReference>
<feature type="compositionally biased region" description="Acidic residues" evidence="1">
    <location>
        <begin position="699"/>
        <end position="713"/>
    </location>
</feature>
<feature type="compositionally biased region" description="Low complexity" evidence="1">
    <location>
        <begin position="134"/>
        <end position="148"/>
    </location>
</feature>
<evidence type="ECO:0000259" key="3">
    <source>
        <dbReference type="Pfam" id="PF00095"/>
    </source>
</evidence>
<feature type="region of interest" description="Disordered" evidence="1">
    <location>
        <begin position="688"/>
        <end position="727"/>
    </location>
</feature>
<feature type="compositionally biased region" description="Acidic residues" evidence="1">
    <location>
        <begin position="647"/>
        <end position="666"/>
    </location>
</feature>
<reference evidence="4 5" key="1">
    <citation type="journal article" date="2018" name="Elife">
        <title>Firefly genomes illuminate parallel origins of bioluminescence in beetles.</title>
        <authorList>
            <person name="Fallon T.R."/>
            <person name="Lower S.E."/>
            <person name="Chang C.H."/>
            <person name="Bessho-Uehara M."/>
            <person name="Martin G.J."/>
            <person name="Bewick A.J."/>
            <person name="Behringer M."/>
            <person name="Debat H.J."/>
            <person name="Wong I."/>
            <person name="Day J.C."/>
            <person name="Suvorov A."/>
            <person name="Silva C.J."/>
            <person name="Stanger-Hall K.F."/>
            <person name="Hall D.W."/>
            <person name="Schmitz R.J."/>
            <person name="Nelson D.R."/>
            <person name="Lewis S.M."/>
            <person name="Shigenobu S."/>
            <person name="Bybee S.M."/>
            <person name="Larracuente A.M."/>
            <person name="Oba Y."/>
            <person name="Weng J.K."/>
        </authorList>
    </citation>
    <scope>NUCLEOTIDE SEQUENCE [LARGE SCALE GENOMIC DNA]</scope>
    <source>
        <strain evidence="4">1611_PpyrPB1</strain>
        <tissue evidence="4">Whole body</tissue>
    </source>
</reference>
<name>A0A5N4A721_PHOPY</name>
<evidence type="ECO:0000256" key="2">
    <source>
        <dbReference type="SAM" id="SignalP"/>
    </source>
</evidence>
<feature type="region of interest" description="Disordered" evidence="1">
    <location>
        <begin position="484"/>
        <end position="536"/>
    </location>
</feature>
<feature type="compositionally biased region" description="Polar residues" evidence="1">
    <location>
        <begin position="602"/>
        <end position="615"/>
    </location>
</feature>
<dbReference type="AlphaFoldDB" id="A0A5N4A721"/>
<accession>A0A5N4A721</accession>
<keyword evidence="2" id="KW-0732">Signal</keyword>
<dbReference type="InParanoid" id="A0A5N4A721"/>
<evidence type="ECO:0000313" key="5">
    <source>
        <dbReference type="Proteomes" id="UP000327044"/>
    </source>
</evidence>
<evidence type="ECO:0000313" key="4">
    <source>
        <dbReference type="EMBL" id="KAB0793126.1"/>
    </source>
</evidence>
<proteinExistence type="predicted"/>
<feature type="compositionally biased region" description="Polar residues" evidence="1">
    <location>
        <begin position="486"/>
        <end position="503"/>
    </location>
</feature>
<gene>
    <name evidence="4" type="ORF">PPYR_12746</name>
</gene>
<feature type="compositionally biased region" description="Polar residues" evidence="1">
    <location>
        <begin position="570"/>
        <end position="582"/>
    </location>
</feature>
<dbReference type="CDD" id="cd00199">
    <property type="entry name" value="WAP"/>
    <property type="match status" value="1"/>
</dbReference>
<feature type="region of interest" description="Disordered" evidence="1">
    <location>
        <begin position="395"/>
        <end position="416"/>
    </location>
</feature>
<comment type="caution">
    <text evidence="4">The sequence shown here is derived from an EMBL/GenBank/DDBJ whole genome shotgun (WGS) entry which is preliminary data.</text>
</comment>
<dbReference type="GO" id="GO:0030414">
    <property type="term" value="F:peptidase inhibitor activity"/>
    <property type="evidence" value="ECO:0007669"/>
    <property type="project" value="InterPro"/>
</dbReference>
<feature type="compositionally biased region" description="Polar residues" evidence="1">
    <location>
        <begin position="312"/>
        <end position="329"/>
    </location>
</feature>
<feature type="chain" id="PRO_5024404842" description="WAP domain-containing protein" evidence="2">
    <location>
        <begin position="18"/>
        <end position="727"/>
    </location>
</feature>
<feature type="region of interest" description="Disordered" evidence="1">
    <location>
        <begin position="171"/>
        <end position="216"/>
    </location>
</feature>
<dbReference type="GO" id="GO:0005576">
    <property type="term" value="C:extracellular region"/>
    <property type="evidence" value="ECO:0007669"/>
    <property type="project" value="InterPro"/>
</dbReference>
<feature type="compositionally biased region" description="Polar residues" evidence="1">
    <location>
        <begin position="261"/>
        <end position="278"/>
    </location>
</feature>
<dbReference type="Pfam" id="PF00095">
    <property type="entry name" value="WAP"/>
    <property type="match status" value="1"/>
</dbReference>
<sequence length="727" mass="77989">MFPVWSVVFGLASLVLCACSGELEYPEVRYCPVVNPCQAPLLYDVKHRCGIDEACPQGYKCCKNGCYIHKVCVVPVNKNGDQIPPPTHAVTDPSDEQENEIKEWPKLSTQFTDKETGSTSITNFSHGVGITNESGQSTTITSDTTASTHFDNATEGATESLTTSSYTTMGPNEQDSTPTEVQGTFSEHSIGFTNPTNATVAQGLGNESTTSEQDSNTIIVQGTVPSSTIGDDYTSFSTLSNLIEETSQQTGVQRAGDELTSGEQDFTSTNVPEISSSSKIEDDYTSFSTLSNLIEERTQETGVQGAGDELTSGKQDFTSTNVPEISSSSKFEGDYTRFSTLPNLLKAKLQYNGIESAENELTSGQQDFTSTNAEAIAGFSTLAKTTSKQILVEDSGNELTSGETSTNGPSTTIGEDYTQTSIFDNLIKAISRHIGWEGSGDGFTSDDEDDLVDGSGEGSGITEYVSQSTTDAPHTPQTEFIDLDGGTSSFSFEEVSNNPSTWEGSGADATHFSTFTDDEDVGEGSEIQSPLTTDDDVHFPDVVTEIGTTIWNGSVEDTYEEITNSSIGVTTTINSRSESTGTSDDDIRFPDETDSPTRPSPDGSSDGSVEQTKPPSENDDITFPHESTPTENNHVKFLTSKGRELEGSGDDSNDTESDEDDDEGEETTLPTFVTTSSTNLTVKALPSHTFAVGPHDNVTYEEDDDDEDDDGVDEDIRNNFQGKTVRG</sequence>
<dbReference type="InterPro" id="IPR008197">
    <property type="entry name" value="WAP_dom"/>
</dbReference>
<feature type="region of interest" description="Disordered" evidence="1">
    <location>
        <begin position="258"/>
        <end position="282"/>
    </location>
</feature>
<feature type="compositionally biased region" description="Polar residues" evidence="1">
    <location>
        <begin position="718"/>
        <end position="727"/>
    </location>
</feature>
<feature type="region of interest" description="Disordered" evidence="1">
    <location>
        <begin position="299"/>
        <end position="329"/>
    </location>
</feature>
<keyword evidence="5" id="KW-1185">Reference proteome</keyword>